<dbReference type="Proteomes" id="UP001175000">
    <property type="component" value="Unassembled WGS sequence"/>
</dbReference>
<reference evidence="2" key="1">
    <citation type="submission" date="2023-06" db="EMBL/GenBank/DDBJ databases">
        <title>Genome-scale phylogeny and comparative genomics of the fungal order Sordariales.</title>
        <authorList>
            <consortium name="Lawrence Berkeley National Laboratory"/>
            <person name="Hensen N."/>
            <person name="Bonometti L."/>
            <person name="Westerberg I."/>
            <person name="Brannstrom I.O."/>
            <person name="Guillou S."/>
            <person name="Cros-Aarteil S."/>
            <person name="Calhoun S."/>
            <person name="Haridas S."/>
            <person name="Kuo A."/>
            <person name="Mondo S."/>
            <person name="Pangilinan J."/>
            <person name="Riley R."/>
            <person name="Labutti K."/>
            <person name="Andreopoulos B."/>
            <person name="Lipzen A."/>
            <person name="Chen C."/>
            <person name="Yanf M."/>
            <person name="Daum C."/>
            <person name="Ng V."/>
            <person name="Clum A."/>
            <person name="Steindorff A."/>
            <person name="Ohm R."/>
            <person name="Martin F."/>
            <person name="Silar P."/>
            <person name="Natvig D."/>
            <person name="Lalanne C."/>
            <person name="Gautier V."/>
            <person name="Ament-Velasquez S.L."/>
            <person name="Kruys A."/>
            <person name="Hutchinson M.I."/>
            <person name="Powell A.J."/>
            <person name="Barry K."/>
            <person name="Miller A.N."/>
            <person name="Grigoriev I.V."/>
            <person name="Debuchy R."/>
            <person name="Gladieux P."/>
            <person name="Thoren M.H."/>
            <person name="Johannesson H."/>
        </authorList>
    </citation>
    <scope>NUCLEOTIDE SEQUENCE</scope>
    <source>
        <strain evidence="2">CBS 606.72</strain>
    </source>
</reference>
<evidence type="ECO:0000313" key="3">
    <source>
        <dbReference type="Proteomes" id="UP001175000"/>
    </source>
</evidence>
<accession>A0AA40C017</accession>
<protein>
    <submittedName>
        <fullName evidence="2">Uncharacterized protein</fullName>
    </submittedName>
</protein>
<dbReference type="AlphaFoldDB" id="A0AA40C017"/>
<keyword evidence="1" id="KW-0732">Signal</keyword>
<evidence type="ECO:0000313" key="2">
    <source>
        <dbReference type="EMBL" id="KAK0619759.1"/>
    </source>
</evidence>
<comment type="caution">
    <text evidence="2">The sequence shown here is derived from an EMBL/GenBank/DDBJ whole genome shotgun (WGS) entry which is preliminary data.</text>
</comment>
<feature type="chain" id="PRO_5041258054" evidence="1">
    <location>
        <begin position="17"/>
        <end position="74"/>
    </location>
</feature>
<proteinExistence type="predicted"/>
<name>A0AA40C017_9PEZI</name>
<dbReference type="EMBL" id="JAULSU010000004">
    <property type="protein sequence ID" value="KAK0619759.1"/>
    <property type="molecule type" value="Genomic_DNA"/>
</dbReference>
<evidence type="ECO:0000256" key="1">
    <source>
        <dbReference type="SAM" id="SignalP"/>
    </source>
</evidence>
<gene>
    <name evidence="2" type="ORF">B0T14DRAFT_519791</name>
</gene>
<organism evidence="2 3">
    <name type="scientific">Immersiella caudata</name>
    <dbReference type="NCBI Taxonomy" id="314043"/>
    <lineage>
        <taxon>Eukaryota</taxon>
        <taxon>Fungi</taxon>
        <taxon>Dikarya</taxon>
        <taxon>Ascomycota</taxon>
        <taxon>Pezizomycotina</taxon>
        <taxon>Sordariomycetes</taxon>
        <taxon>Sordariomycetidae</taxon>
        <taxon>Sordariales</taxon>
        <taxon>Lasiosphaeriaceae</taxon>
        <taxon>Immersiella</taxon>
    </lineage>
</organism>
<sequence length="74" mass="8251">MEITALILTIGWVAVGQRVGKVDFARLLLRWRSEGVGSENERDIVVGAFTFTSWLAACCNGVTWSAFPCFAWLR</sequence>
<feature type="signal peptide" evidence="1">
    <location>
        <begin position="1"/>
        <end position="16"/>
    </location>
</feature>
<keyword evidence="3" id="KW-1185">Reference proteome</keyword>